<keyword evidence="4" id="KW-0723">Serine/threonine-protein kinase</keyword>
<gene>
    <name evidence="15" type="ORF">BXZ70DRAFT_1070372</name>
</gene>
<feature type="region of interest" description="Disordered" evidence="13">
    <location>
        <begin position="784"/>
        <end position="819"/>
    </location>
</feature>
<comment type="caution">
    <text evidence="15">The sequence shown here is derived from an EMBL/GenBank/DDBJ whole genome shotgun (WGS) entry which is preliminary data.</text>
</comment>
<dbReference type="PROSITE" id="PS00108">
    <property type="entry name" value="PROTEIN_KINASE_ST"/>
    <property type="match status" value="1"/>
</dbReference>
<evidence type="ECO:0000256" key="12">
    <source>
        <dbReference type="PROSITE-ProRule" id="PRU10141"/>
    </source>
</evidence>
<feature type="binding site" evidence="12">
    <location>
        <position position="52"/>
    </location>
    <ligand>
        <name>ATP</name>
        <dbReference type="ChEBI" id="CHEBI:30616"/>
    </ligand>
</feature>
<evidence type="ECO:0000256" key="5">
    <source>
        <dbReference type="ARBA" id="ARBA00022553"/>
    </source>
</evidence>
<dbReference type="InterPro" id="IPR008271">
    <property type="entry name" value="Ser/Thr_kinase_AS"/>
</dbReference>
<feature type="compositionally biased region" description="Low complexity" evidence="13">
    <location>
        <begin position="522"/>
        <end position="535"/>
    </location>
</feature>
<evidence type="ECO:0000256" key="6">
    <source>
        <dbReference type="ARBA" id="ARBA00022679"/>
    </source>
</evidence>
<protein>
    <recommendedName>
        <fullName evidence="3">non-specific serine/threonine protein kinase</fullName>
        <ecNumber evidence="3">2.7.11.1</ecNumber>
    </recommendedName>
</protein>
<evidence type="ECO:0000256" key="1">
    <source>
        <dbReference type="ARBA" id="ARBA00004266"/>
    </source>
</evidence>
<dbReference type="Gene3D" id="1.10.510.10">
    <property type="entry name" value="Transferase(Phosphotransferase) domain 1"/>
    <property type="match status" value="1"/>
</dbReference>
<evidence type="ECO:0000256" key="11">
    <source>
        <dbReference type="ARBA" id="ARBA00048679"/>
    </source>
</evidence>
<evidence type="ECO:0000256" key="10">
    <source>
        <dbReference type="ARBA" id="ARBA00047899"/>
    </source>
</evidence>
<dbReference type="PROSITE" id="PS00107">
    <property type="entry name" value="PROTEIN_KINASE_ATP"/>
    <property type="match status" value="1"/>
</dbReference>
<dbReference type="PANTHER" id="PTHR24346:SF110">
    <property type="entry name" value="NON-SPECIFIC SERINE_THREONINE PROTEIN KINASE"/>
    <property type="match status" value="1"/>
</dbReference>
<keyword evidence="6" id="KW-0808">Transferase</keyword>
<dbReference type="GO" id="GO:0005935">
    <property type="term" value="C:cellular bud neck"/>
    <property type="evidence" value="ECO:0007669"/>
    <property type="project" value="UniProtKB-SubCell"/>
</dbReference>
<evidence type="ECO:0000256" key="7">
    <source>
        <dbReference type="ARBA" id="ARBA00022741"/>
    </source>
</evidence>
<dbReference type="SUPFAM" id="SSF56112">
    <property type="entry name" value="Protein kinase-like (PK-like)"/>
    <property type="match status" value="1"/>
</dbReference>
<dbReference type="Pfam" id="PF00069">
    <property type="entry name" value="Pkinase"/>
    <property type="match status" value="1"/>
</dbReference>
<comment type="subcellular location">
    <subcellularLocation>
        <location evidence="1">Bud neck</location>
    </subcellularLocation>
</comment>
<feature type="compositionally biased region" description="Basic and acidic residues" evidence="13">
    <location>
        <begin position="574"/>
        <end position="586"/>
    </location>
</feature>
<feature type="compositionally biased region" description="Low complexity" evidence="13">
    <location>
        <begin position="637"/>
        <end position="651"/>
    </location>
</feature>
<dbReference type="GO" id="GO:0004674">
    <property type="term" value="F:protein serine/threonine kinase activity"/>
    <property type="evidence" value="ECO:0007669"/>
    <property type="project" value="UniProtKB-KW"/>
</dbReference>
<evidence type="ECO:0000259" key="14">
    <source>
        <dbReference type="PROSITE" id="PS50011"/>
    </source>
</evidence>
<evidence type="ECO:0000256" key="8">
    <source>
        <dbReference type="ARBA" id="ARBA00022777"/>
    </source>
</evidence>
<dbReference type="GO" id="GO:0035556">
    <property type="term" value="P:intracellular signal transduction"/>
    <property type="evidence" value="ECO:0007669"/>
    <property type="project" value="TreeGrafter"/>
</dbReference>
<evidence type="ECO:0000256" key="13">
    <source>
        <dbReference type="SAM" id="MobiDB-lite"/>
    </source>
</evidence>
<feature type="region of interest" description="Disordered" evidence="13">
    <location>
        <begin position="366"/>
        <end position="430"/>
    </location>
</feature>
<sequence>MSGMPRIPRRGKKDDDPKMIGLWKIGRTIGKGSSGRVRIARHSKTGKYAAVKIVSKNALLNSRMSMHNLGDEAERILHSIEREIVIMKLIEHPNIMRLYDVWETSSELYLILEYVEGGELFEYLCNKGRLSTPEALGYFQQIITAINYCHRFNIAHRDLKPENLLLDADMNIKVADFGMAIWQGKTDLLQTACGSPHYAAPEVIMGRAYNGTSSDVWSCGIILFALLAGRLPFDDEDLPALLEKVKIGKYTMPKDIDPAAQNLITRMLEKDVHQRITIPEILKHPFYISHPPKDMHCDIPNLDEIARPVKDASSIDPDILANLHTLWPGMSDDALLRSLTNDRPTWEKGVYHLLARYRARHLENYDEEEENKLVEEQSKRRSKKRRSHQADQHLTIPARSGPPTPRRASREDRDHLHPDSRSGSPGPSRMRQVRMLGSTLLASPQSSMEIPPTPEDFHSPNTTPVSARPTGDGILTSPLMKIPEVQDEKIQHFFQQIVNHLAVMQHNTPSVASSSQDAMNSPAALRAPPTTPLTLDLGKPFDARRVATTNPSTDTFAFGPSRTTNSTRPLSIRRRTDDHLDKENTQPKKSSYLSVEAPERKSSLRSNQTSRVGSRHVQIAEPLPGERSSKLKKKRSAPYSPASSSAFSVSDGGSSFVFSSVPRRTWLGNLFRFKPASFQLVSTQDAAYTRQECREILESLGLTVVLTQAEGMGVLKCKLEDSRDPTGLMAPIKAVKFRVEVYRPTTLHAIAGYKSTLNLVLEKGAASTFKMVFNRLRREWELDGPPGTQRVEMAATPSASVSPRHGFEEDEEEEGLPEDERFVEVVYAN</sequence>
<dbReference type="AlphaFoldDB" id="A0A8K0UW75"/>
<name>A0A8K0UW75_9AGAR</name>
<organism evidence="15 16">
    <name type="scientific">Cristinia sonorae</name>
    <dbReference type="NCBI Taxonomy" id="1940300"/>
    <lineage>
        <taxon>Eukaryota</taxon>
        <taxon>Fungi</taxon>
        <taxon>Dikarya</taxon>
        <taxon>Basidiomycota</taxon>
        <taxon>Agaricomycotina</taxon>
        <taxon>Agaricomycetes</taxon>
        <taxon>Agaricomycetidae</taxon>
        <taxon>Agaricales</taxon>
        <taxon>Pleurotineae</taxon>
        <taxon>Stephanosporaceae</taxon>
        <taxon>Cristinia</taxon>
    </lineage>
</organism>
<dbReference type="Pfam" id="PF16797">
    <property type="entry name" value="Fungal_KA1"/>
    <property type="match status" value="1"/>
</dbReference>
<dbReference type="Proteomes" id="UP000813824">
    <property type="component" value="Unassembled WGS sequence"/>
</dbReference>
<dbReference type="CDD" id="cd14081">
    <property type="entry name" value="STKc_BRSK1_2"/>
    <property type="match status" value="1"/>
</dbReference>
<comment type="catalytic activity">
    <reaction evidence="11">
        <text>L-seryl-[protein] + ATP = O-phospho-L-seryl-[protein] + ADP + H(+)</text>
        <dbReference type="Rhea" id="RHEA:17989"/>
        <dbReference type="Rhea" id="RHEA-COMP:9863"/>
        <dbReference type="Rhea" id="RHEA-COMP:11604"/>
        <dbReference type="ChEBI" id="CHEBI:15378"/>
        <dbReference type="ChEBI" id="CHEBI:29999"/>
        <dbReference type="ChEBI" id="CHEBI:30616"/>
        <dbReference type="ChEBI" id="CHEBI:83421"/>
        <dbReference type="ChEBI" id="CHEBI:456216"/>
        <dbReference type="EC" id="2.7.11.1"/>
    </reaction>
</comment>
<dbReference type="InterPro" id="IPR000719">
    <property type="entry name" value="Prot_kinase_dom"/>
</dbReference>
<dbReference type="InterPro" id="IPR011009">
    <property type="entry name" value="Kinase-like_dom_sf"/>
</dbReference>
<comment type="catalytic activity">
    <reaction evidence="10">
        <text>L-threonyl-[protein] + ATP = O-phospho-L-threonyl-[protein] + ADP + H(+)</text>
        <dbReference type="Rhea" id="RHEA:46608"/>
        <dbReference type="Rhea" id="RHEA-COMP:11060"/>
        <dbReference type="Rhea" id="RHEA-COMP:11605"/>
        <dbReference type="ChEBI" id="CHEBI:15378"/>
        <dbReference type="ChEBI" id="CHEBI:30013"/>
        <dbReference type="ChEBI" id="CHEBI:30616"/>
        <dbReference type="ChEBI" id="CHEBI:61977"/>
        <dbReference type="ChEBI" id="CHEBI:456216"/>
        <dbReference type="EC" id="2.7.11.1"/>
    </reaction>
</comment>
<dbReference type="InterPro" id="IPR017441">
    <property type="entry name" value="Protein_kinase_ATP_BS"/>
</dbReference>
<dbReference type="InterPro" id="IPR031850">
    <property type="entry name" value="Fungal_KA1_dom"/>
</dbReference>
<dbReference type="PROSITE" id="PS50011">
    <property type="entry name" value="PROTEIN_KINASE_DOM"/>
    <property type="match status" value="1"/>
</dbReference>
<dbReference type="EC" id="2.7.11.1" evidence="3"/>
<evidence type="ECO:0000256" key="9">
    <source>
        <dbReference type="ARBA" id="ARBA00022840"/>
    </source>
</evidence>
<dbReference type="PANTHER" id="PTHR24346">
    <property type="entry name" value="MAP/MICROTUBULE AFFINITY-REGULATING KINASE"/>
    <property type="match status" value="1"/>
</dbReference>
<feature type="region of interest" description="Disordered" evidence="13">
    <location>
        <begin position="512"/>
        <end position="651"/>
    </location>
</feature>
<keyword evidence="7 12" id="KW-0547">Nucleotide-binding</keyword>
<dbReference type="SMART" id="SM00220">
    <property type="entry name" value="S_TKc"/>
    <property type="match status" value="1"/>
</dbReference>
<evidence type="ECO:0000256" key="3">
    <source>
        <dbReference type="ARBA" id="ARBA00012513"/>
    </source>
</evidence>
<keyword evidence="16" id="KW-1185">Reference proteome</keyword>
<feature type="compositionally biased region" description="Basic and acidic residues" evidence="13">
    <location>
        <begin position="408"/>
        <end position="420"/>
    </location>
</feature>
<evidence type="ECO:0000313" key="15">
    <source>
        <dbReference type="EMBL" id="KAH8104005.1"/>
    </source>
</evidence>
<dbReference type="GO" id="GO:0005524">
    <property type="term" value="F:ATP binding"/>
    <property type="evidence" value="ECO:0007669"/>
    <property type="project" value="UniProtKB-UniRule"/>
</dbReference>
<evidence type="ECO:0000313" key="16">
    <source>
        <dbReference type="Proteomes" id="UP000813824"/>
    </source>
</evidence>
<keyword evidence="8 15" id="KW-0418">Kinase</keyword>
<dbReference type="OrthoDB" id="193931at2759"/>
<dbReference type="EMBL" id="JAEVFJ010000006">
    <property type="protein sequence ID" value="KAH8104005.1"/>
    <property type="molecule type" value="Genomic_DNA"/>
</dbReference>
<accession>A0A8K0UW75</accession>
<evidence type="ECO:0000256" key="2">
    <source>
        <dbReference type="ARBA" id="ARBA00010791"/>
    </source>
</evidence>
<evidence type="ECO:0000256" key="4">
    <source>
        <dbReference type="ARBA" id="ARBA00022527"/>
    </source>
</evidence>
<feature type="domain" description="Protein kinase" evidence="14">
    <location>
        <begin position="23"/>
        <end position="287"/>
    </location>
</feature>
<dbReference type="GO" id="GO:0005940">
    <property type="term" value="C:septin ring"/>
    <property type="evidence" value="ECO:0007669"/>
    <property type="project" value="UniProtKB-ARBA"/>
</dbReference>
<reference evidence="15" key="1">
    <citation type="journal article" date="2021" name="New Phytol.">
        <title>Evolutionary innovations through gain and loss of genes in the ectomycorrhizal Boletales.</title>
        <authorList>
            <person name="Wu G."/>
            <person name="Miyauchi S."/>
            <person name="Morin E."/>
            <person name="Kuo A."/>
            <person name="Drula E."/>
            <person name="Varga T."/>
            <person name="Kohler A."/>
            <person name="Feng B."/>
            <person name="Cao Y."/>
            <person name="Lipzen A."/>
            <person name="Daum C."/>
            <person name="Hundley H."/>
            <person name="Pangilinan J."/>
            <person name="Johnson J."/>
            <person name="Barry K."/>
            <person name="LaButti K."/>
            <person name="Ng V."/>
            <person name="Ahrendt S."/>
            <person name="Min B."/>
            <person name="Choi I.G."/>
            <person name="Park H."/>
            <person name="Plett J.M."/>
            <person name="Magnuson J."/>
            <person name="Spatafora J.W."/>
            <person name="Nagy L.G."/>
            <person name="Henrissat B."/>
            <person name="Grigoriev I.V."/>
            <person name="Yang Z.L."/>
            <person name="Xu J."/>
            <person name="Martin F.M."/>
        </authorList>
    </citation>
    <scope>NUCLEOTIDE SEQUENCE</scope>
    <source>
        <strain evidence="15">KKN 215</strain>
    </source>
</reference>
<proteinExistence type="inferred from homology"/>
<keyword evidence="5" id="KW-0597">Phosphoprotein</keyword>
<comment type="similarity">
    <text evidence="2">Belongs to the protein kinase superfamily. CAMK Ser/Thr protein kinase family. NIM1 subfamily.</text>
</comment>
<feature type="compositionally biased region" description="Acidic residues" evidence="13">
    <location>
        <begin position="808"/>
        <end position="817"/>
    </location>
</feature>
<dbReference type="FunFam" id="1.10.510.10:FF:000394">
    <property type="entry name" value="Serine/threonine-protein kinase HSL1"/>
    <property type="match status" value="1"/>
</dbReference>
<feature type="compositionally biased region" description="Polar residues" evidence="13">
    <location>
        <begin position="547"/>
        <end position="569"/>
    </location>
</feature>
<keyword evidence="9 12" id="KW-0067">ATP-binding</keyword>